<sequence length="125" mass="13060">MVALAAALGGCATVATHGANGKPMTLSQEEFARYVERVFRHHNQVMNALIEAEDAEDAEDGALAAAEARMTEACDPLNEVVSESLSGASADLQTQMALIDAVPACEAATRIVEGLLPRAARHTSP</sequence>
<dbReference type="STRING" id="1760988.SAMN02949497_2768"/>
<gene>
    <name evidence="1" type="ORF">SAMN02949497_2768</name>
</gene>
<organism evidence="1 2">
    <name type="scientific">Methylomagnum ishizawai</name>
    <dbReference type="NCBI Taxonomy" id="1760988"/>
    <lineage>
        <taxon>Bacteria</taxon>
        <taxon>Pseudomonadati</taxon>
        <taxon>Pseudomonadota</taxon>
        <taxon>Gammaproteobacteria</taxon>
        <taxon>Methylococcales</taxon>
        <taxon>Methylococcaceae</taxon>
        <taxon>Methylomagnum</taxon>
    </lineage>
</organism>
<dbReference type="AlphaFoldDB" id="A0A1Y6D664"/>
<reference evidence="1 2" key="1">
    <citation type="submission" date="2016-12" db="EMBL/GenBank/DDBJ databases">
        <authorList>
            <person name="Song W.-J."/>
            <person name="Kurnit D.M."/>
        </authorList>
    </citation>
    <scope>NUCLEOTIDE SEQUENCE [LARGE SCALE GENOMIC DNA]</scope>
    <source>
        <strain evidence="1 2">175</strain>
    </source>
</reference>
<proteinExistence type="predicted"/>
<keyword evidence="2" id="KW-1185">Reference proteome</keyword>
<dbReference type="EMBL" id="FXAM01000001">
    <property type="protein sequence ID" value="SMF95405.1"/>
    <property type="molecule type" value="Genomic_DNA"/>
</dbReference>
<name>A0A1Y6D664_9GAMM</name>
<evidence type="ECO:0000313" key="1">
    <source>
        <dbReference type="EMBL" id="SMF95405.1"/>
    </source>
</evidence>
<protein>
    <submittedName>
        <fullName evidence="1">Uncharacterized protein</fullName>
    </submittedName>
</protein>
<dbReference type="Proteomes" id="UP000192923">
    <property type="component" value="Unassembled WGS sequence"/>
</dbReference>
<accession>A0A1Y6D664</accession>
<evidence type="ECO:0000313" key="2">
    <source>
        <dbReference type="Proteomes" id="UP000192923"/>
    </source>
</evidence>